<keyword evidence="2" id="KW-0812">Transmembrane</keyword>
<keyword evidence="2" id="KW-0472">Membrane</keyword>
<evidence type="ECO:0000256" key="2">
    <source>
        <dbReference type="SAM" id="Phobius"/>
    </source>
</evidence>
<dbReference type="OMA" id="WDINIVI"/>
<protein>
    <submittedName>
        <fullName evidence="3">ATP-dependent helicase/nuclease subunit A</fullName>
    </submittedName>
</protein>
<dbReference type="GO" id="GO:0004386">
    <property type="term" value="F:helicase activity"/>
    <property type="evidence" value="ECO:0007669"/>
    <property type="project" value="UniProtKB-KW"/>
</dbReference>
<keyword evidence="3" id="KW-0347">Helicase</keyword>
<reference evidence="3 4" key="1">
    <citation type="submission" date="2015-04" db="EMBL/GenBank/DDBJ databases">
        <authorList>
            <person name="Syromyatnikov M.Y."/>
            <person name="Popov V.N."/>
        </authorList>
    </citation>
    <scope>NUCLEOTIDE SEQUENCE [LARGE SCALE GENOMIC DNA]</scope>
    <source>
        <strain evidence="3">WF-38-12</strain>
    </source>
</reference>
<evidence type="ECO:0000313" key="3">
    <source>
        <dbReference type="EMBL" id="CRG91649.1"/>
    </source>
</evidence>
<evidence type="ECO:0000313" key="4">
    <source>
        <dbReference type="Proteomes" id="UP000054383"/>
    </source>
</evidence>
<dbReference type="EMBL" id="CVMT01000010">
    <property type="protein sequence ID" value="CRG91649.1"/>
    <property type="molecule type" value="Genomic_DNA"/>
</dbReference>
<keyword evidence="4" id="KW-1185">Reference proteome</keyword>
<gene>
    <name evidence="3" type="primary">addA</name>
    <name evidence="3" type="ORF">PISL3812_08699</name>
</gene>
<keyword evidence="3" id="KW-0378">Hydrolase</keyword>
<sequence>MPQTPPETFETFVTSVVLAVLAVHAVSYISHAPSSSSLRHPSSLFSPYTPNVLASFSTQITLALYPPLFFFFFLSRESLESPPRLPLTTMPRDTSSVIVASTWTFNPDAAQEFCTYLKTSYPQISEVTYTKKPSKFTIEGHKVGNDGVKFGMLMKEFVEKDRAKRLNAPRIFPVDATQIIDYSDNRVQTENTASSDFHILDLPVAEPSALVTETWNSQHGQLGPTQGYLFKEIGEATKTEITLNVDTRKIQVSGESTAHVQQAFERLSNLDTAMMLTRRDSKNYSHHLFLPSNADGDLKAVLYEEHPAANLMQSLATAKEWGQIWRMMSVISSDLSSSTVPRVSAASRYWAEYQFNGFRKSPQSTESQPGIAISSGSSETNKHSELSNGSDGVSVVKAEEGNLHPPVEKAARVAEWVHRHHEVKNTDDLLIDFEAIEKPDRRPARHPEEEQERIPGLLKRRVRLSSKPVKHITTQEEKTLMDSMDHWTVLKPQVHRTMAQKSGPSTETGPDSRKQLTLEDCWRRNRAASKAKITNTTEQPQKETTAEVKVSTVEEKVVALSLDETPKPAIIQAKQFLASVQDSHHKKALRHKDAQQIKEVFHGLAPFLNSARCYPGVLKLEICFGLIILNPFPTGQVDEENVLSVEDWNTAFRPRNNLRYPFWIWKKLTSSGTDMDSLVDLKSSIDNTRRMFEQVPVNSEITYEFHCQCRDGALFFIVLDKDGNASVFRPGNTIGTSAIHSPQGVWDMNVLLKGFLKYRRGRDPKLDKAIDAFVDSIHLQPGKTLYVHCNEPADGIFSVDKILLKRSTRHRHLPLNEGAPSDLMLQVTEVQQFLVGRKANRLTMIRGRIELQKRADWAARKFVWFEASIVSGAIEKLLDVNSHLNMGEKTDKWDAADLLGDEVDLAGASNSYDTNPVAKSVGNSSFGNMLRLGRTMLSQMKIGKSA</sequence>
<dbReference type="STRING" id="28573.A0A0U1M7U1"/>
<dbReference type="OrthoDB" id="10265971at2759"/>
<keyword evidence="3" id="KW-0547">Nucleotide-binding</keyword>
<accession>A0A0U1M7U1</accession>
<name>A0A0U1M7U1_TALIS</name>
<keyword evidence="2" id="KW-1133">Transmembrane helix</keyword>
<organism evidence="3 4">
    <name type="scientific">Talaromyces islandicus</name>
    <name type="common">Penicillium islandicum</name>
    <dbReference type="NCBI Taxonomy" id="28573"/>
    <lineage>
        <taxon>Eukaryota</taxon>
        <taxon>Fungi</taxon>
        <taxon>Dikarya</taxon>
        <taxon>Ascomycota</taxon>
        <taxon>Pezizomycotina</taxon>
        <taxon>Eurotiomycetes</taxon>
        <taxon>Eurotiomycetidae</taxon>
        <taxon>Eurotiales</taxon>
        <taxon>Trichocomaceae</taxon>
        <taxon>Talaromyces</taxon>
        <taxon>Talaromyces sect. Islandici</taxon>
    </lineage>
</organism>
<feature type="compositionally biased region" description="Polar residues" evidence="1">
    <location>
        <begin position="361"/>
        <end position="379"/>
    </location>
</feature>
<dbReference type="Proteomes" id="UP000054383">
    <property type="component" value="Unassembled WGS sequence"/>
</dbReference>
<feature type="compositionally biased region" description="Polar residues" evidence="1">
    <location>
        <begin position="499"/>
        <end position="509"/>
    </location>
</feature>
<dbReference type="AlphaFoldDB" id="A0A0U1M7U1"/>
<feature type="transmembrane region" description="Helical" evidence="2">
    <location>
        <begin position="52"/>
        <end position="74"/>
    </location>
</feature>
<evidence type="ECO:0000256" key="1">
    <source>
        <dbReference type="SAM" id="MobiDB-lite"/>
    </source>
</evidence>
<feature type="transmembrane region" description="Helical" evidence="2">
    <location>
        <begin position="12"/>
        <end position="31"/>
    </location>
</feature>
<feature type="region of interest" description="Disordered" evidence="1">
    <location>
        <begin position="496"/>
        <end position="516"/>
    </location>
</feature>
<proteinExistence type="predicted"/>
<keyword evidence="3" id="KW-0067">ATP-binding</keyword>
<feature type="region of interest" description="Disordered" evidence="1">
    <location>
        <begin position="359"/>
        <end position="391"/>
    </location>
</feature>